<gene>
    <name evidence="2" type="ordered locus">DSC_05670</name>
</gene>
<keyword evidence="1" id="KW-0732">Signal</keyword>
<dbReference type="Pfam" id="PF11306">
    <property type="entry name" value="DUF3108"/>
    <property type="match status" value="1"/>
</dbReference>
<dbReference type="AlphaFoldDB" id="G7UQQ3"/>
<dbReference type="STRING" id="1045855.DSC_05670"/>
<evidence type="ECO:0000313" key="3">
    <source>
        <dbReference type="Proteomes" id="UP000005870"/>
    </source>
</evidence>
<reference evidence="2 3" key="1">
    <citation type="journal article" date="2012" name="J. Bacteriol.">
        <title>Complete Genome Sequence of the BTEX-Degrading Bacterium Pseudoxanthomonas spadix BD-a59.</title>
        <authorList>
            <person name="Lee S.H."/>
            <person name="Jin H.M."/>
            <person name="Lee H.J."/>
            <person name="Kim J.M."/>
            <person name="Jeon C.O."/>
        </authorList>
    </citation>
    <scope>NUCLEOTIDE SEQUENCE [LARGE SCALE GENOMIC DNA]</scope>
    <source>
        <strain evidence="2 3">BD-a59</strain>
    </source>
</reference>
<sequence>MQRLTAAAVLALAAAPALALNAFTATYQASAMGMQGEGRMTLTPQGAGKWKYDLSVRNQLVNLTQSTTFEEKGGMFRPLSSSDSSVVLVKRKSVNTHYDWSSKQATWSGDIKDRRKGPVPLQPGDMDALLVNLAIVRDVQAGKPLTYRMLENGKASSTSYQTVGKETIEVAGKQLSATKVSQTDGKRQTIVWVVPDMPVPARILQREDGRDSYDLTLTSFN</sequence>
<feature type="signal peptide" evidence="1">
    <location>
        <begin position="1"/>
        <end position="19"/>
    </location>
</feature>
<dbReference type="InterPro" id="IPR021457">
    <property type="entry name" value="DUF3108"/>
</dbReference>
<evidence type="ECO:0008006" key="4">
    <source>
        <dbReference type="Google" id="ProtNLM"/>
    </source>
</evidence>
<keyword evidence="3" id="KW-1185">Reference proteome</keyword>
<protein>
    <recommendedName>
        <fullName evidence="4">DUF3108 domain-containing protein</fullName>
    </recommendedName>
</protein>
<proteinExistence type="predicted"/>
<dbReference type="HOGENOM" id="CLU_078538_0_0_6"/>
<accession>G7UQQ3</accession>
<organism evidence="2 3">
    <name type="scientific">Pseudoxanthomonas spadix (strain BD-a59)</name>
    <dbReference type="NCBI Taxonomy" id="1045855"/>
    <lineage>
        <taxon>Bacteria</taxon>
        <taxon>Pseudomonadati</taxon>
        <taxon>Pseudomonadota</taxon>
        <taxon>Gammaproteobacteria</taxon>
        <taxon>Lysobacterales</taxon>
        <taxon>Lysobacteraceae</taxon>
        <taxon>Pseudoxanthomonas</taxon>
    </lineage>
</organism>
<evidence type="ECO:0000313" key="2">
    <source>
        <dbReference type="EMBL" id="AER55785.1"/>
    </source>
</evidence>
<dbReference type="KEGG" id="psd:DSC_05670"/>
<dbReference type="eggNOG" id="ENOG502ZCG4">
    <property type="taxonomic scope" value="Bacteria"/>
</dbReference>
<evidence type="ECO:0000256" key="1">
    <source>
        <dbReference type="SAM" id="SignalP"/>
    </source>
</evidence>
<name>G7UQQ3_PSEUP</name>
<feature type="chain" id="PRO_5003504273" description="DUF3108 domain-containing protein" evidence="1">
    <location>
        <begin position="20"/>
        <end position="221"/>
    </location>
</feature>
<dbReference type="Proteomes" id="UP000005870">
    <property type="component" value="Chromosome"/>
</dbReference>
<dbReference type="EMBL" id="CP003093">
    <property type="protein sequence ID" value="AER55785.1"/>
    <property type="molecule type" value="Genomic_DNA"/>
</dbReference>